<feature type="transmembrane region" description="Helical" evidence="6">
    <location>
        <begin position="37"/>
        <end position="57"/>
    </location>
</feature>
<keyword evidence="5 6" id="KW-0472">Membrane</keyword>
<evidence type="ECO:0000256" key="4">
    <source>
        <dbReference type="ARBA" id="ARBA00022989"/>
    </source>
</evidence>
<feature type="transmembrane region" description="Helical" evidence="6">
    <location>
        <begin position="178"/>
        <end position="201"/>
    </location>
</feature>
<dbReference type="PANTHER" id="PTHR30086:SF20">
    <property type="entry name" value="ARGININE EXPORTER PROTEIN ARGO-RELATED"/>
    <property type="match status" value="1"/>
</dbReference>
<evidence type="ECO:0000256" key="3">
    <source>
        <dbReference type="ARBA" id="ARBA00022692"/>
    </source>
</evidence>
<dbReference type="RefSeq" id="WP_133564772.1">
    <property type="nucleotide sequence ID" value="NZ_SNZA01000006.1"/>
</dbReference>
<evidence type="ECO:0000313" key="7">
    <source>
        <dbReference type="EMBL" id="TDR06360.1"/>
    </source>
</evidence>
<dbReference type="InterPro" id="IPR001123">
    <property type="entry name" value="LeuE-type"/>
</dbReference>
<keyword evidence="3 6" id="KW-0812">Transmembrane</keyword>
<evidence type="ECO:0000256" key="1">
    <source>
        <dbReference type="ARBA" id="ARBA00004651"/>
    </source>
</evidence>
<dbReference type="Proteomes" id="UP000295729">
    <property type="component" value="Unassembled WGS sequence"/>
</dbReference>
<dbReference type="EMBL" id="SNZA01000006">
    <property type="protein sequence ID" value="TDR06360.1"/>
    <property type="molecule type" value="Genomic_DNA"/>
</dbReference>
<feature type="transmembrane region" description="Helical" evidence="6">
    <location>
        <begin position="6"/>
        <end position="25"/>
    </location>
</feature>
<dbReference type="Pfam" id="PF01810">
    <property type="entry name" value="LysE"/>
    <property type="match status" value="1"/>
</dbReference>
<keyword evidence="4 6" id="KW-1133">Transmembrane helix</keyword>
<evidence type="ECO:0000256" key="2">
    <source>
        <dbReference type="ARBA" id="ARBA00022475"/>
    </source>
</evidence>
<feature type="transmembrane region" description="Helical" evidence="6">
    <location>
        <begin position="137"/>
        <end position="158"/>
    </location>
</feature>
<feature type="transmembrane region" description="Helical" evidence="6">
    <location>
        <begin position="106"/>
        <end position="125"/>
    </location>
</feature>
<comment type="subcellular location">
    <subcellularLocation>
        <location evidence="1">Cell membrane</location>
        <topology evidence="1">Multi-pass membrane protein</topology>
    </subcellularLocation>
</comment>
<dbReference type="GO" id="GO:0033228">
    <property type="term" value="P:cysteine export across plasma membrane"/>
    <property type="evidence" value="ECO:0007669"/>
    <property type="project" value="TreeGrafter"/>
</dbReference>
<evidence type="ECO:0000313" key="8">
    <source>
        <dbReference type="Proteomes" id="UP000295729"/>
    </source>
</evidence>
<name>A0A4V3DFS0_9GAMM</name>
<dbReference type="GO" id="GO:0015171">
    <property type="term" value="F:amino acid transmembrane transporter activity"/>
    <property type="evidence" value="ECO:0007669"/>
    <property type="project" value="TreeGrafter"/>
</dbReference>
<gene>
    <name evidence="7" type="ORF">C8D85_3292</name>
</gene>
<accession>A0A4V3DFS0</accession>
<dbReference type="OrthoDB" id="6292618at2"/>
<organism evidence="7 8">
    <name type="scientific">Marinomonas communis</name>
    <dbReference type="NCBI Taxonomy" id="28254"/>
    <lineage>
        <taxon>Bacteria</taxon>
        <taxon>Pseudomonadati</taxon>
        <taxon>Pseudomonadota</taxon>
        <taxon>Gammaproteobacteria</taxon>
        <taxon>Oceanospirillales</taxon>
        <taxon>Oceanospirillaceae</taxon>
        <taxon>Marinomonas</taxon>
    </lineage>
</organism>
<sequence length="202" mass="21762">MLEILLFALVMMYSPGPVNMLSLFSGVSHYGWQTLRFCGGVALAMCTLFLLVGYIGGAMVTPVMQGVTASLGGLYIAYLALKLLIASYRPQQAANANHDMTFASGLIMQLTNPKAMIVVLPVVTVQFPNAHIEGINVFWVSVLLGLMAGGAPASYFLAGKQLKQLVLKPSVMSWVQRLMAFLMLLLAGQFLWDGVGLMTAII</sequence>
<keyword evidence="2" id="KW-1003">Cell membrane</keyword>
<comment type="caution">
    <text evidence="7">The sequence shown here is derived from an EMBL/GenBank/DDBJ whole genome shotgun (WGS) entry which is preliminary data.</text>
</comment>
<reference evidence="7 8" key="1">
    <citation type="submission" date="2019-03" db="EMBL/GenBank/DDBJ databases">
        <title>Genomic Encyclopedia of Type Strains, Phase IV (KMG-IV): sequencing the most valuable type-strain genomes for metagenomic binning, comparative biology and taxonomic classification.</title>
        <authorList>
            <person name="Goeker M."/>
        </authorList>
    </citation>
    <scope>NUCLEOTIDE SEQUENCE [LARGE SCALE GENOMIC DNA]</scope>
    <source>
        <strain evidence="7 8">DSM 5604</strain>
    </source>
</reference>
<keyword evidence="8" id="KW-1185">Reference proteome</keyword>
<protein>
    <submittedName>
        <fullName evidence="7">Threonine/homoserine/homoserine lactone efflux protein</fullName>
    </submittedName>
</protein>
<proteinExistence type="predicted"/>
<dbReference type="GO" id="GO:0005886">
    <property type="term" value="C:plasma membrane"/>
    <property type="evidence" value="ECO:0007669"/>
    <property type="project" value="UniProtKB-SubCell"/>
</dbReference>
<dbReference type="PANTHER" id="PTHR30086">
    <property type="entry name" value="ARGININE EXPORTER PROTEIN ARGO"/>
    <property type="match status" value="1"/>
</dbReference>
<evidence type="ECO:0000256" key="6">
    <source>
        <dbReference type="SAM" id="Phobius"/>
    </source>
</evidence>
<dbReference type="AlphaFoldDB" id="A0A4V3DFS0"/>
<evidence type="ECO:0000256" key="5">
    <source>
        <dbReference type="ARBA" id="ARBA00023136"/>
    </source>
</evidence>
<feature type="transmembrane region" description="Helical" evidence="6">
    <location>
        <begin position="63"/>
        <end position="85"/>
    </location>
</feature>